<name>E9D539_COCPS</name>
<organism evidence="3">
    <name type="scientific">Coccidioides posadasii (strain RMSCC 757 / Silveira)</name>
    <name type="common">Valley fever fungus</name>
    <dbReference type="NCBI Taxonomy" id="443226"/>
    <lineage>
        <taxon>Eukaryota</taxon>
        <taxon>Fungi</taxon>
        <taxon>Dikarya</taxon>
        <taxon>Ascomycota</taxon>
        <taxon>Pezizomycotina</taxon>
        <taxon>Eurotiomycetes</taxon>
        <taxon>Eurotiomycetidae</taxon>
        <taxon>Onygenales</taxon>
        <taxon>Onygenaceae</taxon>
        <taxon>Coccidioides</taxon>
    </lineage>
</organism>
<dbReference type="Proteomes" id="UP000002497">
    <property type="component" value="Unassembled WGS sequence"/>
</dbReference>
<feature type="compositionally biased region" description="Basic and acidic residues" evidence="1">
    <location>
        <begin position="9"/>
        <end position="21"/>
    </location>
</feature>
<protein>
    <submittedName>
        <fullName evidence="2">Predicted protein</fullName>
    </submittedName>
</protein>
<dbReference type="EMBL" id="GL636492">
    <property type="protein sequence ID" value="EFW18621.1"/>
    <property type="molecule type" value="Genomic_DNA"/>
</dbReference>
<dbReference type="AlphaFoldDB" id="E9D539"/>
<evidence type="ECO:0000256" key="1">
    <source>
        <dbReference type="SAM" id="MobiDB-lite"/>
    </source>
</evidence>
<dbReference type="VEuPathDB" id="FungiDB:CPSG_05307"/>
<reference evidence="3" key="2">
    <citation type="submission" date="2010-03" db="EMBL/GenBank/DDBJ databases">
        <title>The genome sequence of Coccidioides posadasii strain Silveira.</title>
        <authorList>
            <consortium name="The Broad Institute Genome Sequencing Center for Infectious Disease"/>
            <person name="Neafsey D."/>
            <person name="Orbach M."/>
            <person name="Henn M.R."/>
            <person name="Cole G.T."/>
            <person name="Galgiani J."/>
            <person name="Gardner M.J."/>
            <person name="Kirkland T.N."/>
            <person name="Taylor J.W."/>
            <person name="Young S.K."/>
            <person name="Zeng Q."/>
            <person name="Koehrsen M."/>
            <person name="Alvarado L."/>
            <person name="Berlin A."/>
            <person name="Borenstein D."/>
            <person name="Chapman S.B."/>
            <person name="Chen Z."/>
            <person name="Engels R."/>
            <person name="Freedman E."/>
            <person name="Gellesch M."/>
            <person name="Goldberg J."/>
            <person name="Griggs A."/>
            <person name="Gujja S."/>
            <person name="Heilman E."/>
            <person name="Heiman D."/>
            <person name="Howarth C."/>
            <person name="Jen D."/>
            <person name="Larson L."/>
            <person name="Mehta T."/>
            <person name="Neiman D."/>
            <person name="Park D."/>
            <person name="Pearson M."/>
            <person name="Richards J."/>
            <person name="Roberts A."/>
            <person name="Saif S."/>
            <person name="Shea T."/>
            <person name="Shenoy N."/>
            <person name="Sisk P."/>
            <person name="Stolte C."/>
            <person name="Sykes S."/>
            <person name="Walk T."/>
            <person name="White J."/>
            <person name="Yandava C."/>
            <person name="Haas B."/>
            <person name="Nusbaum C."/>
            <person name="Birren B."/>
        </authorList>
    </citation>
    <scope>NUCLEOTIDE SEQUENCE [LARGE SCALE GENOMIC DNA]</scope>
    <source>
        <strain evidence="3">RMSCC 757 / Silveira</strain>
    </source>
</reference>
<reference evidence="3" key="1">
    <citation type="journal article" date="2010" name="Genome Res.">
        <title>Population genomic sequencing of Coccidioides fungi reveals recent hybridization and transposon control.</title>
        <authorList>
            <person name="Neafsey D.E."/>
            <person name="Barker B.M."/>
            <person name="Sharpton T.J."/>
            <person name="Stajich J.E."/>
            <person name="Park D.J."/>
            <person name="Whiston E."/>
            <person name="Hung C.-Y."/>
            <person name="McMahan C."/>
            <person name="White J."/>
            <person name="Sykes S."/>
            <person name="Heiman D."/>
            <person name="Young S."/>
            <person name="Zeng Q."/>
            <person name="Abouelleil A."/>
            <person name="Aftuck L."/>
            <person name="Bessette D."/>
            <person name="Brown A."/>
            <person name="FitzGerald M."/>
            <person name="Lui A."/>
            <person name="Macdonald J.P."/>
            <person name="Priest M."/>
            <person name="Orbach M.J."/>
            <person name="Galgiani J.N."/>
            <person name="Kirkland T.N."/>
            <person name="Cole G.T."/>
            <person name="Birren B.W."/>
            <person name="Henn M.R."/>
            <person name="Taylor J.W."/>
            <person name="Rounsley S.D."/>
        </authorList>
    </citation>
    <scope>NUCLEOTIDE SEQUENCE [LARGE SCALE GENOMIC DNA]</scope>
    <source>
        <strain evidence="3">RMSCC 757 / Silveira</strain>
    </source>
</reference>
<dbReference type="HOGENOM" id="CLU_2687659_0_0_1"/>
<feature type="region of interest" description="Disordered" evidence="1">
    <location>
        <begin position="1"/>
        <end position="74"/>
    </location>
</feature>
<feature type="compositionally biased region" description="Basic and acidic residues" evidence="1">
    <location>
        <begin position="31"/>
        <end position="41"/>
    </location>
</feature>
<evidence type="ECO:0000313" key="3">
    <source>
        <dbReference type="Proteomes" id="UP000002497"/>
    </source>
</evidence>
<accession>E9D539</accession>
<keyword evidence="3" id="KW-1185">Reference proteome</keyword>
<evidence type="ECO:0000313" key="2">
    <source>
        <dbReference type="EMBL" id="EFW18621.1"/>
    </source>
</evidence>
<sequence length="74" mass="8473">MASGHNKRRVDPDRQRGERPLRSQWKYIQKHGVDKSAHESDGSEQTEIALSRWLRNRSPSIRTRSSGELGGNMS</sequence>
<gene>
    <name evidence="2" type="ORF">CPSG_05307</name>
</gene>
<proteinExistence type="predicted"/>
<feature type="compositionally biased region" description="Polar residues" evidence="1">
    <location>
        <begin position="57"/>
        <end position="66"/>
    </location>
</feature>